<proteinExistence type="predicted"/>
<keyword evidence="1" id="KW-0812">Transmembrane</keyword>
<keyword evidence="1" id="KW-1133">Transmembrane helix</keyword>
<feature type="transmembrane region" description="Helical" evidence="1">
    <location>
        <begin position="75"/>
        <end position="94"/>
    </location>
</feature>
<feature type="transmembrane region" description="Helical" evidence="1">
    <location>
        <begin position="45"/>
        <end position="68"/>
    </location>
</feature>
<sequence length="156" mass="17934">MYAPRSIDKVRKRIISLQCVTYLLLFVGYLYALAHDYTLEPLTPISPLILYILSSLCALTLFTASVSIFSWERPLYAIMGNVPGPGLFFVWMIFQGGYISHDQFSHSGITLFMFVQGIIQTVCLITWILYFIYIHICCFQDDPYVEGLLQVGIERR</sequence>
<organism evidence="2">
    <name type="scientific">Sylvanvirus sp</name>
    <dbReference type="NCBI Taxonomy" id="2487774"/>
    <lineage>
        <taxon>Viruses</taxon>
    </lineage>
</organism>
<keyword evidence="1" id="KW-0472">Membrane</keyword>
<evidence type="ECO:0000256" key="1">
    <source>
        <dbReference type="SAM" id="Phobius"/>
    </source>
</evidence>
<accession>A0A3G5AJE9</accession>
<feature type="transmembrane region" description="Helical" evidence="1">
    <location>
        <begin position="14"/>
        <end position="33"/>
    </location>
</feature>
<evidence type="ECO:0000313" key="2">
    <source>
        <dbReference type="EMBL" id="AYV86511.1"/>
    </source>
</evidence>
<gene>
    <name evidence="2" type="ORF">Sylvanvirus2_7</name>
</gene>
<name>A0A3G5AJE9_9VIRU</name>
<protein>
    <submittedName>
        <fullName evidence="2">Uncharacterized protein</fullName>
    </submittedName>
</protein>
<feature type="transmembrane region" description="Helical" evidence="1">
    <location>
        <begin position="109"/>
        <end position="133"/>
    </location>
</feature>
<reference evidence="2" key="1">
    <citation type="submission" date="2018-10" db="EMBL/GenBank/DDBJ databases">
        <title>Hidden diversity of soil giant viruses.</title>
        <authorList>
            <person name="Schulz F."/>
            <person name="Alteio L."/>
            <person name="Goudeau D."/>
            <person name="Ryan E.M."/>
            <person name="Malmstrom R.R."/>
            <person name="Blanchard J."/>
            <person name="Woyke T."/>
        </authorList>
    </citation>
    <scope>NUCLEOTIDE SEQUENCE</scope>
    <source>
        <strain evidence="2">SYV1</strain>
    </source>
</reference>
<dbReference type="EMBL" id="MK072508">
    <property type="protein sequence ID" value="AYV86511.1"/>
    <property type="molecule type" value="Genomic_DNA"/>
</dbReference>